<proteinExistence type="predicted"/>
<dbReference type="OrthoDB" id="982400at2"/>
<gene>
    <name evidence="1" type="ORF">PP2015_467</name>
</gene>
<organism evidence="1 2">
    <name type="scientific">Pseudoalteromonas phenolica</name>
    <dbReference type="NCBI Taxonomy" id="161398"/>
    <lineage>
        <taxon>Bacteria</taxon>
        <taxon>Pseudomonadati</taxon>
        <taxon>Pseudomonadota</taxon>
        <taxon>Gammaproteobacteria</taxon>
        <taxon>Alteromonadales</taxon>
        <taxon>Pseudoalteromonadaceae</taxon>
        <taxon>Pseudoalteromonas</taxon>
    </lineage>
</organism>
<dbReference type="Pfam" id="PF01947">
    <property type="entry name" value="Rv2949c-like"/>
    <property type="match status" value="1"/>
</dbReference>
<keyword evidence="2" id="KW-1185">Reference proteome</keyword>
<dbReference type="PATRIC" id="fig|161398.10.peg.477"/>
<dbReference type="Gene3D" id="3.40.1410.10">
    <property type="entry name" value="Chorismate lyase-like"/>
    <property type="match status" value="1"/>
</dbReference>
<reference evidence="1 2" key="1">
    <citation type="submission" date="2015-11" db="EMBL/GenBank/DDBJ databases">
        <authorList>
            <person name="Zhang Y."/>
            <person name="Guo Z."/>
        </authorList>
    </citation>
    <scope>NUCLEOTIDE SEQUENCE [LARGE SCALE GENOMIC DNA]</scope>
    <source>
        <strain evidence="1 2">KCTC 12086</strain>
    </source>
</reference>
<sequence>MIRLTDECLCNLDDALLPHRFNLSRLSHLQKIILGTDGTVTQLIESIVDEKLVVNKLFEADVDSDTIATTSSEQQAEIHCQRRVILLQGETSGLPYLYADSLVYHGNMNVNFSRALTHSQIPIGKAWEKFQVETYKTLLSWGFEYANELAPHFAISSHDLVLYRTYLVFSQGKKIFRITEKFPFVWYLQSEQFTASAATTATPTLVSGI</sequence>
<dbReference type="KEGG" id="pphe:PP2015_467"/>
<dbReference type="AlphaFoldDB" id="A0A0S2JYZ4"/>
<dbReference type="InterPro" id="IPR028978">
    <property type="entry name" value="Chorismate_lyase_/UTRA_dom_sf"/>
</dbReference>
<evidence type="ECO:0000313" key="1">
    <source>
        <dbReference type="EMBL" id="ALO40990.1"/>
    </source>
</evidence>
<dbReference type="SUPFAM" id="SSF64288">
    <property type="entry name" value="Chorismate lyase-like"/>
    <property type="match status" value="1"/>
</dbReference>
<dbReference type="SMR" id="A0A0S2JYZ4"/>
<accession>A0A0S2JYZ4</accession>
<dbReference type="RefSeq" id="WP_058028754.1">
    <property type="nucleotide sequence ID" value="NZ_CP013187.1"/>
</dbReference>
<dbReference type="InterPro" id="IPR002800">
    <property type="entry name" value="Rv2949c-like"/>
</dbReference>
<evidence type="ECO:0000313" key="2">
    <source>
        <dbReference type="Proteomes" id="UP000061457"/>
    </source>
</evidence>
<dbReference type="STRING" id="161398.PP2015_467"/>
<protein>
    <submittedName>
        <fullName evidence="1">Bmp6</fullName>
    </submittedName>
</protein>
<dbReference type="EMBL" id="CP013187">
    <property type="protein sequence ID" value="ALO40990.1"/>
    <property type="molecule type" value="Genomic_DNA"/>
</dbReference>
<dbReference type="Proteomes" id="UP000061457">
    <property type="component" value="Chromosome I"/>
</dbReference>
<name>A0A0S2JYZ4_9GAMM</name>